<evidence type="ECO:0000313" key="2">
    <source>
        <dbReference type="EMBL" id="GDY69157.1"/>
    </source>
</evidence>
<feature type="region of interest" description="Disordered" evidence="1">
    <location>
        <begin position="1"/>
        <end position="44"/>
    </location>
</feature>
<comment type="caution">
    <text evidence="2">The sequence shown here is derived from an EMBL/GenBank/DDBJ whole genome shotgun (WGS) entry which is preliminary data.</text>
</comment>
<reference evidence="2 5" key="2">
    <citation type="submission" date="2019-04" db="EMBL/GenBank/DDBJ databases">
        <title>Draft genome sequences of Streptomyces avermitilis NBRC 14893.</title>
        <authorList>
            <person name="Komaki H."/>
            <person name="Tamura T."/>
            <person name="Hosoyama A."/>
        </authorList>
    </citation>
    <scope>NUCLEOTIDE SEQUENCE [LARGE SCALE GENOMIC DNA]</scope>
    <source>
        <strain evidence="2 5">NBRC 14893</strain>
    </source>
</reference>
<protein>
    <submittedName>
        <fullName evidence="2">Uncharacterized protein</fullName>
    </submittedName>
</protein>
<dbReference type="Proteomes" id="UP000299211">
    <property type="component" value="Unassembled WGS sequence"/>
</dbReference>
<accession>A0A4D4MCJ0</accession>
<organism evidence="2 5">
    <name type="scientific">Streptomyces avermitilis</name>
    <dbReference type="NCBI Taxonomy" id="33903"/>
    <lineage>
        <taxon>Bacteria</taxon>
        <taxon>Bacillati</taxon>
        <taxon>Actinomycetota</taxon>
        <taxon>Actinomycetes</taxon>
        <taxon>Kitasatosporales</taxon>
        <taxon>Streptomycetaceae</taxon>
        <taxon>Streptomyces</taxon>
    </lineage>
</organism>
<sequence>MVSGVVPFRAANSGRRLQRHSEPAVAAGDGTGRSRIPTAPEASGADRVVKTATYTKSAGTFEVPGRTVAVFKR</sequence>
<dbReference type="Gene3D" id="2.60.40.1180">
    <property type="entry name" value="Golgi alpha-mannosidase II"/>
    <property type="match status" value="1"/>
</dbReference>
<dbReference type="InterPro" id="IPR013780">
    <property type="entry name" value="Glyco_hydro_b"/>
</dbReference>
<evidence type="ECO:0000256" key="1">
    <source>
        <dbReference type="SAM" id="MobiDB-lite"/>
    </source>
</evidence>
<name>A0A4D4MCJ0_STRAX</name>
<proteinExistence type="predicted"/>
<evidence type="ECO:0000313" key="3">
    <source>
        <dbReference type="EMBL" id="GDY79405.1"/>
    </source>
</evidence>
<dbReference type="SUPFAM" id="SSF51011">
    <property type="entry name" value="Glycosyl hydrolase domain"/>
    <property type="match status" value="1"/>
</dbReference>
<dbReference type="EMBL" id="BJHY01000002">
    <property type="protein sequence ID" value="GDY79405.1"/>
    <property type="molecule type" value="Genomic_DNA"/>
</dbReference>
<evidence type="ECO:0000313" key="4">
    <source>
        <dbReference type="Proteomes" id="UP000299211"/>
    </source>
</evidence>
<dbReference type="AlphaFoldDB" id="A0A4D4MCJ0"/>
<dbReference type="EMBL" id="BJHX01000002">
    <property type="protein sequence ID" value="GDY69157.1"/>
    <property type="molecule type" value="Genomic_DNA"/>
</dbReference>
<reference evidence="3 4" key="1">
    <citation type="submission" date="2019-04" db="EMBL/GenBank/DDBJ databases">
        <title>Draft genome sequences of Streptomyces avermitilis ATCC 31267.</title>
        <authorList>
            <person name="Komaki H."/>
            <person name="Tamura T."/>
            <person name="Hosoyama A."/>
        </authorList>
    </citation>
    <scope>NUCLEOTIDE SEQUENCE [LARGE SCALE GENOMIC DNA]</scope>
    <source>
        <strain evidence="3 4">ATCC 31267</strain>
    </source>
</reference>
<gene>
    <name evidence="2" type="ORF">SAV14893_085500</name>
    <name evidence="3" type="ORF">SAV31267_088900</name>
</gene>
<dbReference type="Proteomes" id="UP000302139">
    <property type="component" value="Unassembled WGS sequence"/>
</dbReference>
<evidence type="ECO:0000313" key="5">
    <source>
        <dbReference type="Proteomes" id="UP000302139"/>
    </source>
</evidence>